<dbReference type="InterPro" id="IPR005162">
    <property type="entry name" value="Retrotrans_gag_dom"/>
</dbReference>
<protein>
    <recommendedName>
        <fullName evidence="2">Retrotransposon gag domain-containing protein</fullName>
    </recommendedName>
</protein>
<dbReference type="PANTHER" id="PTHR33223:SF10">
    <property type="entry name" value="AMINOTRANSFERASE-LIKE PLANT MOBILE DOMAIN-CONTAINING PROTEIN"/>
    <property type="match status" value="1"/>
</dbReference>
<feature type="region of interest" description="Disordered" evidence="1">
    <location>
        <begin position="1"/>
        <end position="81"/>
    </location>
</feature>
<organism evidence="3 4">
    <name type="scientific">Handroanthus impetiginosus</name>
    <dbReference type="NCBI Taxonomy" id="429701"/>
    <lineage>
        <taxon>Eukaryota</taxon>
        <taxon>Viridiplantae</taxon>
        <taxon>Streptophyta</taxon>
        <taxon>Embryophyta</taxon>
        <taxon>Tracheophyta</taxon>
        <taxon>Spermatophyta</taxon>
        <taxon>Magnoliopsida</taxon>
        <taxon>eudicotyledons</taxon>
        <taxon>Gunneridae</taxon>
        <taxon>Pentapetalae</taxon>
        <taxon>asterids</taxon>
        <taxon>lamiids</taxon>
        <taxon>Lamiales</taxon>
        <taxon>Bignoniaceae</taxon>
        <taxon>Crescentiina</taxon>
        <taxon>Tabebuia alliance</taxon>
        <taxon>Handroanthus</taxon>
    </lineage>
</organism>
<dbReference type="Proteomes" id="UP000231279">
    <property type="component" value="Unassembled WGS sequence"/>
</dbReference>
<feature type="compositionally biased region" description="Basic and acidic residues" evidence="1">
    <location>
        <begin position="45"/>
        <end position="61"/>
    </location>
</feature>
<evidence type="ECO:0000313" key="4">
    <source>
        <dbReference type="Proteomes" id="UP000231279"/>
    </source>
</evidence>
<sequence length="507" mass="59367">MEPRRLFLEVPTGGKEKGKAVEEVAESEDAISRTPKPRNPPNVYRRQEERSHHQYAGDRGVHIQTSRRWVREEPQTQRPAISRHDVDYRFRFRSGPVPVPGYPGWRAGPVPSPKYWARDEPIGPLNPEILPMFTDDRKRGRTINTLVTEGWVREEPQTQRPRPAISRHDVDEISGEVERLSKRLDELKRRGAVHVHREMLDLEKNNSPFCEEILAEYVPNDFRIPELPNYDGKGDPQRHVNNFERIIRLYAISDAQKAQIFATTLDEAADEWFTSLVPGTVVNYTQLARKFIYHFASKKKAKRPYTHLFSIQQKENEPLREFMDRFNTESLLVQDLKADLIVSILLNSLLPGSFRSKLSRSPPKSIEELMIMSEKYINEEEFNKMKEQGGPPKNNVFQKEKKELKLEARSDKDKQPFKGKYQHYTPLAITRAQALMAIEDPKLLQWPKKTRDTPAKMTSKKYCHFHKDRGHDTEDCFQLKDEIERLIQGYFKEYILKKARSRGLERR</sequence>
<reference evidence="4" key="1">
    <citation type="journal article" date="2018" name="Gigascience">
        <title>Genome assembly of the Pink Ipe (Handroanthus impetiginosus, Bignoniaceae), a highly valued, ecologically keystone Neotropical timber forest tree.</title>
        <authorList>
            <person name="Silva-Junior O.B."/>
            <person name="Grattapaglia D."/>
            <person name="Novaes E."/>
            <person name="Collevatti R.G."/>
        </authorList>
    </citation>
    <scope>NUCLEOTIDE SEQUENCE [LARGE SCALE GENOMIC DNA]</scope>
    <source>
        <strain evidence="4">cv. UFG-1</strain>
    </source>
</reference>
<dbReference type="AlphaFoldDB" id="A0A2G9GPU4"/>
<accession>A0A2G9GPU4</accession>
<feature type="domain" description="Retrotransposon gag" evidence="2">
    <location>
        <begin position="259"/>
        <end position="334"/>
    </location>
</feature>
<dbReference type="STRING" id="429701.A0A2G9GPU4"/>
<evidence type="ECO:0000256" key="1">
    <source>
        <dbReference type="SAM" id="MobiDB-lite"/>
    </source>
</evidence>
<dbReference type="Pfam" id="PF03732">
    <property type="entry name" value="Retrotrans_gag"/>
    <property type="match status" value="1"/>
</dbReference>
<evidence type="ECO:0000259" key="2">
    <source>
        <dbReference type="Pfam" id="PF03732"/>
    </source>
</evidence>
<dbReference type="EMBL" id="NKXS01004139">
    <property type="protein sequence ID" value="PIN07321.1"/>
    <property type="molecule type" value="Genomic_DNA"/>
</dbReference>
<comment type="caution">
    <text evidence="3">The sequence shown here is derived from an EMBL/GenBank/DDBJ whole genome shotgun (WGS) entry which is preliminary data.</text>
</comment>
<name>A0A2G9GPU4_9LAMI</name>
<proteinExistence type="predicted"/>
<evidence type="ECO:0000313" key="3">
    <source>
        <dbReference type="EMBL" id="PIN07321.1"/>
    </source>
</evidence>
<gene>
    <name evidence="3" type="ORF">CDL12_20112</name>
</gene>
<dbReference type="OrthoDB" id="913711at2759"/>
<keyword evidence="4" id="KW-1185">Reference proteome</keyword>
<dbReference type="PANTHER" id="PTHR33223">
    <property type="entry name" value="CCHC-TYPE DOMAIN-CONTAINING PROTEIN"/>
    <property type="match status" value="1"/>
</dbReference>